<dbReference type="Pfam" id="PF01551">
    <property type="entry name" value="Peptidase_M23"/>
    <property type="match status" value="1"/>
</dbReference>
<accession>A0ABY4GSE3</accession>
<feature type="compositionally biased region" description="Basic residues" evidence="1">
    <location>
        <begin position="13"/>
        <end position="24"/>
    </location>
</feature>
<dbReference type="PANTHER" id="PTHR21666:SF274">
    <property type="entry name" value="STAGE IV SPORULATION PROTEIN FA"/>
    <property type="match status" value="1"/>
</dbReference>
<protein>
    <submittedName>
        <fullName evidence="4">M23 family metallopeptidase</fullName>
    </submittedName>
</protein>
<feature type="domain" description="M23ase beta-sheet core" evidence="3">
    <location>
        <begin position="159"/>
        <end position="249"/>
    </location>
</feature>
<dbReference type="InterPro" id="IPR016047">
    <property type="entry name" value="M23ase_b-sheet_dom"/>
</dbReference>
<sequence>MKNNDLSKIRQNINRRKETKKKIPNAKGMPLKEFQYLSQSQMEDEERHGFSPSFSGYQRQSEASPFMKRFLIRSLIATILFFMMVLSVGNESKWLEQPQSWINYAMNEEFPFATVNAWYQARFGAPFAMETDLGTEATAEPAALPVSGQVSQTFQENGEGILISSKEETEVVAVDAGTVLFAGNDRETGKTVIIQHADNSKSIYGHLTNINVHSYQSIRSNQQIGSYQPTEAQEAMYFAIEKDQQYLDPIQVIQVDEQP</sequence>
<dbReference type="InterPro" id="IPR011055">
    <property type="entry name" value="Dup_hybrid_motif"/>
</dbReference>
<dbReference type="Gene3D" id="2.70.70.10">
    <property type="entry name" value="Glucose Permease (Domain IIA)"/>
    <property type="match status" value="1"/>
</dbReference>
<dbReference type="CDD" id="cd12797">
    <property type="entry name" value="M23_peptidase"/>
    <property type="match status" value="1"/>
</dbReference>
<evidence type="ECO:0000313" key="4">
    <source>
        <dbReference type="EMBL" id="UOQ86152.1"/>
    </source>
</evidence>
<evidence type="ECO:0000313" key="5">
    <source>
        <dbReference type="Proteomes" id="UP000831537"/>
    </source>
</evidence>
<feature type="region of interest" description="Disordered" evidence="1">
    <location>
        <begin position="1"/>
        <end position="25"/>
    </location>
</feature>
<evidence type="ECO:0000259" key="3">
    <source>
        <dbReference type="Pfam" id="PF01551"/>
    </source>
</evidence>
<proteinExistence type="predicted"/>
<evidence type="ECO:0000256" key="1">
    <source>
        <dbReference type="SAM" id="MobiDB-lite"/>
    </source>
</evidence>
<dbReference type="SUPFAM" id="SSF51261">
    <property type="entry name" value="Duplicated hybrid motif"/>
    <property type="match status" value="1"/>
</dbReference>
<keyword evidence="2" id="KW-1133">Transmembrane helix</keyword>
<reference evidence="4 5" key="1">
    <citation type="submission" date="2022-04" db="EMBL/GenBank/DDBJ databases">
        <title>Gracilibacillus sp. isolated from saltern.</title>
        <authorList>
            <person name="Won M."/>
            <person name="Lee C.-M."/>
            <person name="Woen H.-Y."/>
            <person name="Kwon S.-W."/>
        </authorList>
    </citation>
    <scope>NUCLEOTIDE SEQUENCE [LARGE SCALE GENOMIC DNA]</scope>
    <source>
        <strain evidence="4 5">SSPM10-3</strain>
    </source>
</reference>
<dbReference type="Proteomes" id="UP000831537">
    <property type="component" value="Chromosome"/>
</dbReference>
<organism evidence="4 5">
    <name type="scientific">Gracilibacillus salinarum</name>
    <dbReference type="NCBI Taxonomy" id="2932255"/>
    <lineage>
        <taxon>Bacteria</taxon>
        <taxon>Bacillati</taxon>
        <taxon>Bacillota</taxon>
        <taxon>Bacilli</taxon>
        <taxon>Bacillales</taxon>
        <taxon>Bacillaceae</taxon>
        <taxon>Gracilibacillus</taxon>
    </lineage>
</organism>
<dbReference type="RefSeq" id="WP_244746473.1">
    <property type="nucleotide sequence ID" value="NZ_CP095071.1"/>
</dbReference>
<dbReference type="PANTHER" id="PTHR21666">
    <property type="entry name" value="PEPTIDASE-RELATED"/>
    <property type="match status" value="1"/>
</dbReference>
<keyword evidence="2" id="KW-0812">Transmembrane</keyword>
<dbReference type="InterPro" id="IPR050570">
    <property type="entry name" value="Cell_wall_metabolism_enzyme"/>
</dbReference>
<keyword evidence="5" id="KW-1185">Reference proteome</keyword>
<dbReference type="EMBL" id="CP095071">
    <property type="protein sequence ID" value="UOQ86152.1"/>
    <property type="molecule type" value="Genomic_DNA"/>
</dbReference>
<gene>
    <name evidence="4" type="ORF">MUN87_04435</name>
</gene>
<keyword evidence="2" id="KW-0472">Membrane</keyword>
<feature type="transmembrane region" description="Helical" evidence="2">
    <location>
        <begin position="70"/>
        <end position="89"/>
    </location>
</feature>
<evidence type="ECO:0000256" key="2">
    <source>
        <dbReference type="SAM" id="Phobius"/>
    </source>
</evidence>
<name>A0ABY4GSE3_9BACI</name>